<dbReference type="OrthoDB" id="10256124at2759"/>
<sequence>MFGSKTIQIPSEFQISASAGGKYTISFQEQNGIHLNKDAPNSFNIKSSDESIVSISSPATGKLGAATKIDIQLNGHKTSSTPVTVTIDCRLYVCSDKGMCSMKNESIVLNVVVVDSEATTGTHKHILTME</sequence>
<dbReference type="InParanoid" id="D2V7Y2"/>
<organism evidence="2">
    <name type="scientific">Naegleria gruberi</name>
    <name type="common">Amoeba</name>
    <dbReference type="NCBI Taxonomy" id="5762"/>
    <lineage>
        <taxon>Eukaryota</taxon>
        <taxon>Discoba</taxon>
        <taxon>Heterolobosea</taxon>
        <taxon>Tetramitia</taxon>
        <taxon>Eutetramitia</taxon>
        <taxon>Vahlkampfiidae</taxon>
        <taxon>Naegleria</taxon>
    </lineage>
</organism>
<dbReference type="OMA" id="MKNESFV"/>
<dbReference type="AlphaFoldDB" id="D2V7Y2"/>
<proteinExistence type="predicted"/>
<accession>D2V7Y2</accession>
<evidence type="ECO:0000313" key="1">
    <source>
        <dbReference type="EMBL" id="EFC47088.1"/>
    </source>
</evidence>
<dbReference type="RefSeq" id="XP_002679832.1">
    <property type="nucleotide sequence ID" value="XM_002679786.1"/>
</dbReference>
<dbReference type="GeneID" id="8860276"/>
<reference evidence="1 2" key="1">
    <citation type="journal article" date="2010" name="Cell">
        <title>The genome of Naegleria gruberi illuminates early eukaryotic versatility.</title>
        <authorList>
            <person name="Fritz-Laylin L.K."/>
            <person name="Prochnik S.E."/>
            <person name="Ginger M.L."/>
            <person name="Dacks J.B."/>
            <person name="Carpenter M.L."/>
            <person name="Field M.C."/>
            <person name="Kuo A."/>
            <person name="Paredez A."/>
            <person name="Chapman J."/>
            <person name="Pham J."/>
            <person name="Shu S."/>
            <person name="Neupane R."/>
            <person name="Cipriano M."/>
            <person name="Mancuso J."/>
            <person name="Tu H."/>
            <person name="Salamov A."/>
            <person name="Lindquist E."/>
            <person name="Shapiro H."/>
            <person name="Lucas S."/>
            <person name="Grigoriev I.V."/>
            <person name="Cande W.Z."/>
            <person name="Fulton C."/>
            <person name="Rokhsar D.S."/>
            <person name="Dawson S.C."/>
        </authorList>
    </citation>
    <scope>NUCLEOTIDE SEQUENCE [LARGE SCALE GENOMIC DNA]</scope>
    <source>
        <strain evidence="1 2">NEG-M</strain>
    </source>
</reference>
<dbReference type="Proteomes" id="UP000006671">
    <property type="component" value="Unassembled WGS sequence"/>
</dbReference>
<dbReference type="KEGG" id="ngr:NAEGRDRAFT_64963"/>
<dbReference type="EMBL" id="GG738856">
    <property type="protein sequence ID" value="EFC47088.1"/>
    <property type="molecule type" value="Genomic_DNA"/>
</dbReference>
<name>D2V7Y2_NAEGR</name>
<keyword evidence="2" id="KW-1185">Reference proteome</keyword>
<protein>
    <submittedName>
        <fullName evidence="1">Predicted protein</fullName>
    </submittedName>
</protein>
<gene>
    <name evidence="1" type="ORF">NAEGRDRAFT_64963</name>
</gene>
<dbReference type="VEuPathDB" id="AmoebaDB:NAEGRDRAFT_64963"/>
<evidence type="ECO:0000313" key="2">
    <source>
        <dbReference type="Proteomes" id="UP000006671"/>
    </source>
</evidence>